<evidence type="ECO:0000259" key="16">
    <source>
        <dbReference type="Pfam" id="PF07715"/>
    </source>
</evidence>
<keyword evidence="7" id="KW-0406">Ion transport</keyword>
<feature type="domain" description="TonB-dependent receptor-like beta-barrel" evidence="15">
    <location>
        <begin position="264"/>
        <end position="726"/>
    </location>
</feature>
<dbReference type="GO" id="GO:0015891">
    <property type="term" value="P:siderophore transport"/>
    <property type="evidence" value="ECO:0007669"/>
    <property type="project" value="InterPro"/>
</dbReference>
<gene>
    <name evidence="17" type="ORF">HNQ64_003805</name>
</gene>
<keyword evidence="9 12" id="KW-0472">Membrane</keyword>
<organism evidence="17 18">
    <name type="scientific">Prosthecobacter dejongeii</name>
    <dbReference type="NCBI Taxonomy" id="48465"/>
    <lineage>
        <taxon>Bacteria</taxon>
        <taxon>Pseudomonadati</taxon>
        <taxon>Verrucomicrobiota</taxon>
        <taxon>Verrucomicrobiia</taxon>
        <taxon>Verrucomicrobiales</taxon>
        <taxon>Verrucomicrobiaceae</taxon>
        <taxon>Prosthecobacter</taxon>
    </lineage>
</organism>
<evidence type="ECO:0000256" key="5">
    <source>
        <dbReference type="ARBA" id="ARBA00022692"/>
    </source>
</evidence>
<evidence type="ECO:0000256" key="2">
    <source>
        <dbReference type="ARBA" id="ARBA00009810"/>
    </source>
</evidence>
<evidence type="ECO:0000256" key="7">
    <source>
        <dbReference type="ARBA" id="ARBA00023065"/>
    </source>
</evidence>
<dbReference type="SUPFAM" id="SSF56935">
    <property type="entry name" value="Porins"/>
    <property type="match status" value="1"/>
</dbReference>
<dbReference type="FunFam" id="2.170.130.10:FF:000001">
    <property type="entry name" value="Catecholate siderophore TonB-dependent receptor"/>
    <property type="match status" value="1"/>
</dbReference>
<evidence type="ECO:0000256" key="9">
    <source>
        <dbReference type="ARBA" id="ARBA00023136"/>
    </source>
</evidence>
<dbReference type="Proteomes" id="UP000534294">
    <property type="component" value="Unassembled WGS sequence"/>
</dbReference>
<keyword evidence="11 12" id="KW-0998">Cell outer membrane</keyword>
<dbReference type="InterPro" id="IPR037066">
    <property type="entry name" value="Plug_dom_sf"/>
</dbReference>
<protein>
    <submittedName>
        <fullName evidence="17">Catecholate siderophore receptor</fullName>
    </submittedName>
</protein>
<evidence type="ECO:0000259" key="15">
    <source>
        <dbReference type="Pfam" id="PF00593"/>
    </source>
</evidence>
<dbReference type="InterPro" id="IPR039426">
    <property type="entry name" value="TonB-dep_rcpt-like"/>
</dbReference>
<reference evidence="17 18" key="1">
    <citation type="submission" date="2020-08" db="EMBL/GenBank/DDBJ databases">
        <title>Genomic Encyclopedia of Type Strains, Phase IV (KMG-IV): sequencing the most valuable type-strain genomes for metagenomic binning, comparative biology and taxonomic classification.</title>
        <authorList>
            <person name="Goeker M."/>
        </authorList>
    </citation>
    <scope>NUCLEOTIDE SEQUENCE [LARGE SCALE GENOMIC DNA]</scope>
    <source>
        <strain evidence="17 18">DSM 12251</strain>
    </source>
</reference>
<dbReference type="GO" id="GO:0009279">
    <property type="term" value="C:cell outer membrane"/>
    <property type="evidence" value="ECO:0007669"/>
    <property type="project" value="UniProtKB-SubCell"/>
</dbReference>
<dbReference type="GO" id="GO:0038023">
    <property type="term" value="F:signaling receptor activity"/>
    <property type="evidence" value="ECO:0007669"/>
    <property type="project" value="InterPro"/>
</dbReference>
<comment type="caution">
    <text evidence="17">The sequence shown here is derived from an EMBL/GenBank/DDBJ whole genome shotgun (WGS) entry which is preliminary data.</text>
</comment>
<proteinExistence type="inferred from homology"/>
<dbReference type="EMBL" id="JACHIF010000009">
    <property type="protein sequence ID" value="MBB5039530.1"/>
    <property type="molecule type" value="Genomic_DNA"/>
</dbReference>
<dbReference type="PANTHER" id="PTHR32552:SF83">
    <property type="entry name" value="BLR3904 PROTEIN"/>
    <property type="match status" value="1"/>
</dbReference>
<evidence type="ECO:0000256" key="8">
    <source>
        <dbReference type="ARBA" id="ARBA00023077"/>
    </source>
</evidence>
<evidence type="ECO:0000256" key="13">
    <source>
        <dbReference type="RuleBase" id="RU003357"/>
    </source>
</evidence>
<feature type="region of interest" description="Disordered" evidence="14">
    <location>
        <begin position="136"/>
        <end position="179"/>
    </location>
</feature>
<keyword evidence="4 12" id="KW-1134">Transmembrane beta strand</keyword>
<dbReference type="InterPro" id="IPR000531">
    <property type="entry name" value="Beta-barrel_TonB"/>
</dbReference>
<evidence type="ECO:0000313" key="17">
    <source>
        <dbReference type="EMBL" id="MBB5039530.1"/>
    </source>
</evidence>
<evidence type="ECO:0000256" key="10">
    <source>
        <dbReference type="ARBA" id="ARBA00023170"/>
    </source>
</evidence>
<dbReference type="InterPro" id="IPR010105">
    <property type="entry name" value="TonB_sidphr_rcpt"/>
</dbReference>
<dbReference type="PANTHER" id="PTHR32552">
    <property type="entry name" value="FERRICHROME IRON RECEPTOR-RELATED"/>
    <property type="match status" value="1"/>
</dbReference>
<evidence type="ECO:0000256" key="4">
    <source>
        <dbReference type="ARBA" id="ARBA00022452"/>
    </source>
</evidence>
<evidence type="ECO:0000256" key="1">
    <source>
        <dbReference type="ARBA" id="ARBA00004571"/>
    </source>
</evidence>
<dbReference type="PROSITE" id="PS52016">
    <property type="entry name" value="TONB_DEPENDENT_REC_3"/>
    <property type="match status" value="1"/>
</dbReference>
<dbReference type="InterPro" id="IPR012910">
    <property type="entry name" value="Plug_dom"/>
</dbReference>
<dbReference type="RefSeq" id="WP_184211404.1">
    <property type="nucleotide sequence ID" value="NZ_JACHIF010000009.1"/>
</dbReference>
<dbReference type="Gene3D" id="2.170.130.10">
    <property type="entry name" value="TonB-dependent receptor, plug domain"/>
    <property type="match status" value="1"/>
</dbReference>
<feature type="compositionally biased region" description="Polar residues" evidence="14">
    <location>
        <begin position="146"/>
        <end position="158"/>
    </location>
</feature>
<keyword evidence="8 13" id="KW-0798">TonB box</keyword>
<dbReference type="AlphaFoldDB" id="A0A7W8DRQ3"/>
<keyword evidence="18" id="KW-1185">Reference proteome</keyword>
<evidence type="ECO:0000256" key="3">
    <source>
        <dbReference type="ARBA" id="ARBA00022448"/>
    </source>
</evidence>
<name>A0A7W8DRQ3_9BACT</name>
<dbReference type="GO" id="GO:0015344">
    <property type="term" value="F:siderophore uptake transmembrane transporter activity"/>
    <property type="evidence" value="ECO:0007669"/>
    <property type="project" value="TreeGrafter"/>
</dbReference>
<dbReference type="Gene3D" id="2.40.170.20">
    <property type="entry name" value="TonB-dependent receptor, beta-barrel domain"/>
    <property type="match status" value="1"/>
</dbReference>
<dbReference type="InterPro" id="IPR036942">
    <property type="entry name" value="Beta-barrel_TonB_sf"/>
</dbReference>
<evidence type="ECO:0000256" key="14">
    <source>
        <dbReference type="SAM" id="MobiDB-lite"/>
    </source>
</evidence>
<dbReference type="NCBIfam" id="TIGR01783">
    <property type="entry name" value="TonB-siderophor"/>
    <property type="match status" value="1"/>
</dbReference>
<dbReference type="CDD" id="cd01347">
    <property type="entry name" value="ligand_gated_channel"/>
    <property type="match status" value="1"/>
</dbReference>
<sequence length="756" mass="82422">MKLTHSPFRTLPHGFAWTSTLGLLGSLAAQTAAPTPAVNPATEGEPTDELPEIVVTTTSEKVYKPERLQSPKYTEPLRDVPQTITVIPKAVIEDRGAFSLRDVLRNTPGISMQAGEGGGGLSGDNLSIRGFTSRGDLYQDGVRDTGSYNRDPFNTEQVEVTKGPSSSSNGRGSTGGSINLTSKLANQEQGGSVSQSFGTDNLYRTTADYNQPISDHMALRVNGMYHSADTPGRDVVNQERYGLAASLAFGLGTETRAYINYQHLSENNIPDYGIPWVPANGTFSGSGTRLNNYKDKAPPVSFDNFYGRENTDFEDVQSDIITGILEHDFSDKLKLRNVLRYGRVYRNSVITAPRFFDTVPTAQIPDPANPGQFINDPATVGNQYTSALNRQMQAREQTQEILSNQTNFTAEFDTGILKHALVTGMELTWERQVNANAARADAAGRSDIFNPGLNDGVYTGRPVLPGGAESHLDTFSLYAFDTISIAKYVELNGGLRYDHLEYESRNPGGSAGFSGSDDLISWKAGIVVKPVEYGSIYFSYGTSFNPSIDTNVGLGLTAAVADLNPEENRSYELGTKWDLFDERLSLTAALFRSEKTNARTNDPILGTVLAGDQVVQGVEFGLAGNITKDWQVFAGYAYMESEVRDSAVVAELGQSLGNTPDHSFNIWTTYNLPFRVQVGFGAQYVGDRQNGNSNTSRTAPGYWTCDAMLNYQVNDKFNVRLNVYNLADERYIDRVGGGHFVPGAGRSAALTASYKF</sequence>
<keyword evidence="6" id="KW-0732">Signal</keyword>
<evidence type="ECO:0000256" key="6">
    <source>
        <dbReference type="ARBA" id="ARBA00022729"/>
    </source>
</evidence>
<evidence type="ECO:0000256" key="12">
    <source>
        <dbReference type="PROSITE-ProRule" id="PRU01360"/>
    </source>
</evidence>
<keyword evidence="10 17" id="KW-0675">Receptor</keyword>
<keyword evidence="3 12" id="KW-0813">Transport</keyword>
<accession>A0A7W8DRQ3</accession>
<evidence type="ECO:0000256" key="11">
    <source>
        <dbReference type="ARBA" id="ARBA00023237"/>
    </source>
</evidence>
<comment type="similarity">
    <text evidence="2 12 13">Belongs to the TonB-dependent receptor family.</text>
</comment>
<keyword evidence="5 12" id="KW-0812">Transmembrane</keyword>
<comment type="subcellular location">
    <subcellularLocation>
        <location evidence="1 12">Cell outer membrane</location>
        <topology evidence="1 12">Multi-pass membrane protein</topology>
    </subcellularLocation>
</comment>
<evidence type="ECO:0000313" key="18">
    <source>
        <dbReference type="Proteomes" id="UP000534294"/>
    </source>
</evidence>
<feature type="domain" description="TonB-dependent receptor plug" evidence="16">
    <location>
        <begin position="77"/>
        <end position="176"/>
    </location>
</feature>
<dbReference type="Pfam" id="PF07715">
    <property type="entry name" value="Plug"/>
    <property type="match status" value="1"/>
</dbReference>
<dbReference type="Pfam" id="PF00593">
    <property type="entry name" value="TonB_dep_Rec_b-barrel"/>
    <property type="match status" value="1"/>
</dbReference>